<dbReference type="GO" id="GO:0003847">
    <property type="term" value="F:1-alkyl-2-acetylglycerophosphocholine esterase activity"/>
    <property type="evidence" value="ECO:0007669"/>
    <property type="project" value="UniProtKB-EC"/>
</dbReference>
<dbReference type="Pfam" id="PF03403">
    <property type="entry name" value="PAF-AH_p_II"/>
    <property type="match status" value="1"/>
</dbReference>
<protein>
    <recommendedName>
        <fullName evidence="1">1-alkyl-2-acetylglycerophosphocholine esterase</fullName>
        <ecNumber evidence="1">3.1.1.47</ecNumber>
    </recommendedName>
</protein>
<dbReference type="InterPro" id="IPR029058">
    <property type="entry name" value="AB_hydrolase_fold"/>
</dbReference>
<evidence type="ECO:0000256" key="2">
    <source>
        <dbReference type="ARBA" id="ARBA00022801"/>
    </source>
</evidence>
<dbReference type="PANTHER" id="PTHR10272:SF0">
    <property type="entry name" value="PLATELET-ACTIVATING FACTOR ACETYLHYDROLASE"/>
    <property type="match status" value="1"/>
</dbReference>
<accession>A0A4P9WGC7</accession>
<evidence type="ECO:0000256" key="5">
    <source>
        <dbReference type="SAM" id="MobiDB-lite"/>
    </source>
</evidence>
<keyword evidence="7" id="KW-1185">Reference proteome</keyword>
<keyword evidence="4" id="KW-0443">Lipid metabolism</keyword>
<sequence>MHPYRGPYKVAVWDCETKQAADNSQVDTLLFFPSQYQPFHIAFFGTRLTPLSPALPRLQSGILVRLYYPTQVSTRRASWLPRGPLYSIGYGNFLKLPTIISLLLLHPALAWIKTRGQLNASLHPAGATSPPPAPALPTRLPVIIFSHGLGGTRTTYSTYCGDLASRGMVVVALEHRDGSAAVAARNGYADSIKYRYPQAKDKPEGQPEDEYLMNYRREQLGIRVREVGEAVELVRALGAGVEVENLMGRFGGRFDPRSFAGRFDLDRLVMAGHSFGAATALSSIQDPKTPFKCCLAHDPWMYAVDDRLVLCPVLSIQSEVPKQHHPHSPRSSNNPHYDS</sequence>
<feature type="region of interest" description="Disordered" evidence="5">
    <location>
        <begin position="320"/>
        <end position="339"/>
    </location>
</feature>
<dbReference type="Proteomes" id="UP000269721">
    <property type="component" value="Unassembled WGS sequence"/>
</dbReference>
<organism evidence="6 7">
    <name type="scientific">Blyttiomyces helicus</name>
    <dbReference type="NCBI Taxonomy" id="388810"/>
    <lineage>
        <taxon>Eukaryota</taxon>
        <taxon>Fungi</taxon>
        <taxon>Fungi incertae sedis</taxon>
        <taxon>Chytridiomycota</taxon>
        <taxon>Chytridiomycota incertae sedis</taxon>
        <taxon>Chytridiomycetes</taxon>
        <taxon>Chytridiomycetes incertae sedis</taxon>
        <taxon>Blyttiomyces</taxon>
    </lineage>
</organism>
<dbReference type="OrthoDB" id="2363873at2759"/>
<evidence type="ECO:0000313" key="7">
    <source>
        <dbReference type="Proteomes" id="UP000269721"/>
    </source>
</evidence>
<evidence type="ECO:0000256" key="3">
    <source>
        <dbReference type="ARBA" id="ARBA00022963"/>
    </source>
</evidence>
<name>A0A4P9WGC7_9FUNG</name>
<dbReference type="GO" id="GO:0016042">
    <property type="term" value="P:lipid catabolic process"/>
    <property type="evidence" value="ECO:0007669"/>
    <property type="project" value="UniProtKB-KW"/>
</dbReference>
<dbReference type="Gene3D" id="3.40.50.1820">
    <property type="entry name" value="alpha/beta hydrolase"/>
    <property type="match status" value="1"/>
</dbReference>
<feature type="compositionally biased region" description="Polar residues" evidence="5">
    <location>
        <begin position="329"/>
        <end position="339"/>
    </location>
</feature>
<dbReference type="PANTHER" id="PTHR10272">
    <property type="entry name" value="PLATELET-ACTIVATING FACTOR ACETYLHYDROLASE"/>
    <property type="match status" value="1"/>
</dbReference>
<dbReference type="EMBL" id="KZ995088">
    <property type="protein sequence ID" value="RKO91392.1"/>
    <property type="molecule type" value="Genomic_DNA"/>
</dbReference>
<dbReference type="EC" id="3.1.1.47" evidence="1"/>
<keyword evidence="2 6" id="KW-0378">Hydrolase</keyword>
<reference evidence="7" key="1">
    <citation type="journal article" date="2018" name="Nat. Microbiol.">
        <title>Leveraging single-cell genomics to expand the fungal tree of life.</title>
        <authorList>
            <person name="Ahrendt S.R."/>
            <person name="Quandt C.A."/>
            <person name="Ciobanu D."/>
            <person name="Clum A."/>
            <person name="Salamov A."/>
            <person name="Andreopoulos B."/>
            <person name="Cheng J.F."/>
            <person name="Woyke T."/>
            <person name="Pelin A."/>
            <person name="Henrissat B."/>
            <person name="Reynolds N.K."/>
            <person name="Benny G.L."/>
            <person name="Smith M.E."/>
            <person name="James T.Y."/>
            <person name="Grigoriev I.V."/>
        </authorList>
    </citation>
    <scope>NUCLEOTIDE SEQUENCE [LARGE SCALE GENOMIC DNA]</scope>
</reference>
<evidence type="ECO:0000256" key="4">
    <source>
        <dbReference type="ARBA" id="ARBA00023098"/>
    </source>
</evidence>
<keyword evidence="3" id="KW-0442">Lipid degradation</keyword>
<gene>
    <name evidence="6" type="ORF">BDK51DRAFT_36917</name>
</gene>
<evidence type="ECO:0000256" key="1">
    <source>
        <dbReference type="ARBA" id="ARBA00013201"/>
    </source>
</evidence>
<evidence type="ECO:0000313" key="6">
    <source>
        <dbReference type="EMBL" id="RKO91392.1"/>
    </source>
</evidence>
<proteinExistence type="predicted"/>
<dbReference type="SUPFAM" id="SSF53474">
    <property type="entry name" value="alpha/beta-Hydrolases"/>
    <property type="match status" value="1"/>
</dbReference>
<dbReference type="AlphaFoldDB" id="A0A4P9WGC7"/>